<reference evidence="1 2" key="1">
    <citation type="submission" date="2016-10" db="EMBL/GenBank/DDBJ databases">
        <authorList>
            <person name="de Groot N.N."/>
        </authorList>
    </citation>
    <scope>NUCLEOTIDE SEQUENCE [LARGE SCALE GENOMIC DNA]</scope>
    <source>
        <strain evidence="1 2">DSM 12992</strain>
    </source>
</reference>
<dbReference type="STRING" id="119641.SAMN05421842_11594"/>
<protein>
    <submittedName>
        <fullName evidence="1">Rrf2 family protein</fullName>
    </submittedName>
</protein>
<dbReference type="InterPro" id="IPR036390">
    <property type="entry name" value="WH_DNA-bd_sf"/>
</dbReference>
<dbReference type="SUPFAM" id="SSF46785">
    <property type="entry name" value="Winged helix' DNA-binding domain"/>
    <property type="match status" value="1"/>
</dbReference>
<sequence length="148" mass="16277">MKISSRFSVAVHILSILSMEKEKLCTSEWIAGSVNTNPVIIRRVTGMLKKAGMVNVNSGSGGAYLLKPIENITLLDIYKAVDVVEDGQLFQIHQNPNPKCPIGANIQFVLEIILIKAQGAMEDVLKNVTMQDIIEGLLENIENCKINN</sequence>
<name>A0A1I1NKC5_9CLOT</name>
<gene>
    <name evidence="1" type="ORF">SAMN05421842_11594</name>
</gene>
<dbReference type="RefSeq" id="WP_090091664.1">
    <property type="nucleotide sequence ID" value="NZ_FOMG01000015.1"/>
</dbReference>
<dbReference type="InterPro" id="IPR036388">
    <property type="entry name" value="WH-like_DNA-bd_sf"/>
</dbReference>
<dbReference type="OrthoDB" id="213028at2"/>
<keyword evidence="2" id="KW-1185">Reference proteome</keyword>
<evidence type="ECO:0000313" key="1">
    <source>
        <dbReference type="EMBL" id="SFC97935.1"/>
    </source>
</evidence>
<dbReference type="FunFam" id="1.10.10.10:FF:000138">
    <property type="entry name" value="Rrf2 family transcriptional regulator"/>
    <property type="match status" value="1"/>
</dbReference>
<dbReference type="GO" id="GO:0005829">
    <property type="term" value="C:cytosol"/>
    <property type="evidence" value="ECO:0007669"/>
    <property type="project" value="TreeGrafter"/>
</dbReference>
<organism evidence="1 2">
    <name type="scientific">Clostridium uliginosum</name>
    <dbReference type="NCBI Taxonomy" id="119641"/>
    <lineage>
        <taxon>Bacteria</taxon>
        <taxon>Bacillati</taxon>
        <taxon>Bacillota</taxon>
        <taxon>Clostridia</taxon>
        <taxon>Eubacteriales</taxon>
        <taxon>Clostridiaceae</taxon>
        <taxon>Clostridium</taxon>
    </lineage>
</organism>
<accession>A0A1I1NKC5</accession>
<dbReference type="PANTHER" id="PTHR33221:SF15">
    <property type="entry name" value="HTH-TYPE TRANSCRIPTIONAL REGULATOR YWGB-RELATED"/>
    <property type="match status" value="1"/>
</dbReference>
<dbReference type="Proteomes" id="UP000199263">
    <property type="component" value="Unassembled WGS sequence"/>
</dbReference>
<dbReference type="Pfam" id="PF02082">
    <property type="entry name" value="Rrf2"/>
    <property type="match status" value="1"/>
</dbReference>
<dbReference type="InterPro" id="IPR000944">
    <property type="entry name" value="Tscrpt_reg_Rrf2"/>
</dbReference>
<dbReference type="AlphaFoldDB" id="A0A1I1NKC5"/>
<dbReference type="EMBL" id="FOMG01000015">
    <property type="protein sequence ID" value="SFC97935.1"/>
    <property type="molecule type" value="Genomic_DNA"/>
</dbReference>
<dbReference type="PANTHER" id="PTHR33221">
    <property type="entry name" value="WINGED HELIX-TURN-HELIX TRANSCRIPTIONAL REGULATOR, RRF2 FAMILY"/>
    <property type="match status" value="1"/>
</dbReference>
<proteinExistence type="predicted"/>
<dbReference type="Gene3D" id="1.10.10.10">
    <property type="entry name" value="Winged helix-like DNA-binding domain superfamily/Winged helix DNA-binding domain"/>
    <property type="match status" value="1"/>
</dbReference>
<dbReference type="GO" id="GO:0003700">
    <property type="term" value="F:DNA-binding transcription factor activity"/>
    <property type="evidence" value="ECO:0007669"/>
    <property type="project" value="TreeGrafter"/>
</dbReference>
<evidence type="ECO:0000313" key="2">
    <source>
        <dbReference type="Proteomes" id="UP000199263"/>
    </source>
</evidence>
<dbReference type="PROSITE" id="PS51197">
    <property type="entry name" value="HTH_RRF2_2"/>
    <property type="match status" value="1"/>
</dbReference>